<dbReference type="EMBL" id="VLNR01000086">
    <property type="protein sequence ID" value="TSE04176.1"/>
    <property type="molecule type" value="Genomic_DNA"/>
</dbReference>
<dbReference type="PANTHER" id="PTHR34823:SF1">
    <property type="entry name" value="CHITIN-BINDING TYPE-4 DOMAIN-CONTAINING PROTEIN"/>
    <property type="match status" value="1"/>
</dbReference>
<dbReference type="NCBIfam" id="TIGR04183">
    <property type="entry name" value="Por_Secre_tail"/>
    <property type="match status" value="1"/>
</dbReference>
<dbReference type="InterPro" id="IPR035986">
    <property type="entry name" value="PKD_dom_sf"/>
</dbReference>
<feature type="domain" description="PKD" evidence="4">
    <location>
        <begin position="228"/>
        <end position="295"/>
    </location>
</feature>
<keyword evidence="1" id="KW-0732">Signal</keyword>
<dbReference type="InterPro" id="IPR004302">
    <property type="entry name" value="Cellulose/chitin-bd_N"/>
</dbReference>
<dbReference type="Gene3D" id="2.70.50.50">
    <property type="entry name" value="chitin-binding protein cbp21"/>
    <property type="match status" value="1"/>
</dbReference>
<evidence type="ECO:0000313" key="5">
    <source>
        <dbReference type="EMBL" id="TSE04176.1"/>
    </source>
</evidence>
<dbReference type="InterPro" id="IPR014756">
    <property type="entry name" value="Ig_E-set"/>
</dbReference>
<dbReference type="SMART" id="SM00089">
    <property type="entry name" value="PKD"/>
    <property type="match status" value="2"/>
</dbReference>
<feature type="domain" description="PKD" evidence="4">
    <location>
        <begin position="456"/>
        <end position="536"/>
    </location>
</feature>
<organism evidence="5 6">
    <name type="scientific">Aquimarina algiphila</name>
    <dbReference type="NCBI Taxonomy" id="2047982"/>
    <lineage>
        <taxon>Bacteria</taxon>
        <taxon>Pseudomonadati</taxon>
        <taxon>Bacteroidota</taxon>
        <taxon>Flavobacteriia</taxon>
        <taxon>Flavobacteriales</taxon>
        <taxon>Flavobacteriaceae</taxon>
        <taxon>Aquimarina</taxon>
    </lineage>
</organism>
<feature type="transmembrane region" description="Helical" evidence="3">
    <location>
        <begin position="21"/>
        <end position="40"/>
    </location>
</feature>
<dbReference type="CDD" id="cd21177">
    <property type="entry name" value="LPMO_AA10"/>
    <property type="match status" value="1"/>
</dbReference>
<dbReference type="InterPro" id="IPR013783">
    <property type="entry name" value="Ig-like_fold"/>
</dbReference>
<evidence type="ECO:0000313" key="6">
    <source>
        <dbReference type="Proteomes" id="UP000318833"/>
    </source>
</evidence>
<dbReference type="Pfam" id="PF18962">
    <property type="entry name" value="Por_Secre_tail"/>
    <property type="match status" value="1"/>
</dbReference>
<evidence type="ECO:0000259" key="4">
    <source>
        <dbReference type="PROSITE" id="PS50093"/>
    </source>
</evidence>
<keyword evidence="3" id="KW-1133">Transmembrane helix</keyword>
<dbReference type="AlphaFoldDB" id="A0A554VC26"/>
<proteinExistence type="predicted"/>
<dbReference type="Pfam" id="PF03067">
    <property type="entry name" value="LPMO_10"/>
    <property type="match status" value="1"/>
</dbReference>
<dbReference type="PROSITE" id="PS50093">
    <property type="entry name" value="PKD"/>
    <property type="match status" value="2"/>
</dbReference>
<gene>
    <name evidence="5" type="ORF">FOF46_27100</name>
</gene>
<sequence length="760" mass="82156">MIKHELTNKTRFGINIPFKRWFSHTLICATFLLAPIQSILTHGTVTNPPSRVWICFQEDPQSPDSPACEASIIGWGTQAFYDWNEVARMDAGGMHREIIADGNLASAGRPDKYGGLDQVRNDWVTTSVTPGPYTVTWTNTAPHQTLYYEVYITKADWTPDQPLTWDSLELLTRTDPRPASATDNIDVVLPQRTGKHVIYSIWQRSLTPEAFYSTSDVDFGTASLPNRPPEAKFTSDNGRCGGPDVTFDASDSTDPNGDTLTYTWDFGDGTTAQGVNVSHTYTGLDNATVTLTVSDGEFSSGSVETIGLVVDPDCKEIPCPFDTPIQTALPSINASFNNVFILGDEGPDLSTLTDFAINWDAINNGLYQLSMNTNNGIPSWWNNLLESATYTFNTANPEITLTNTGFAGLDGSYYVTIDQGNFVMVSQTDGFTIYFSSSSTAPDCESVVTTPTNNAPVASFIASVLTGTDPLEVNFDASGSTDVDGDALTFNIDYGDGTFGREPISTHTYSAGEYTATLTISDGKGGAATASVSLVVDGDIIVNPPSSDCAFETPLSTPLETIFTSFNNVHVLGTGGPNMENVTKFTVNWDLANNGLYQFSFDLNITPWYINFSENIQNFNQPNPAISITGTGIPGLDGDYFAAIDNGNFVLVADGYSIYFSNTEAVPNCDPKVTTTKGDELSFILSPNPAVEKISILNKTDLKGNVITILDITGKKIKSLLVSESTKSMTIDIPGLKSGLYVVRISDRSGSSRTLNLIVD</sequence>
<dbReference type="CDD" id="cd00146">
    <property type="entry name" value="PKD"/>
    <property type="match status" value="2"/>
</dbReference>
<keyword evidence="3" id="KW-0812">Transmembrane</keyword>
<dbReference type="Pfam" id="PF18911">
    <property type="entry name" value="PKD_4"/>
    <property type="match status" value="2"/>
</dbReference>
<dbReference type="SUPFAM" id="SSF81296">
    <property type="entry name" value="E set domains"/>
    <property type="match status" value="1"/>
</dbReference>
<keyword evidence="3" id="KW-0472">Membrane</keyword>
<evidence type="ECO:0000256" key="3">
    <source>
        <dbReference type="SAM" id="Phobius"/>
    </source>
</evidence>
<feature type="region of interest" description="Disordered" evidence="2">
    <location>
        <begin position="225"/>
        <end position="254"/>
    </location>
</feature>
<dbReference type="PANTHER" id="PTHR34823">
    <property type="entry name" value="GLCNAC-BINDING PROTEIN A"/>
    <property type="match status" value="1"/>
</dbReference>
<comment type="caution">
    <text evidence="5">The sequence shown here is derived from an EMBL/GenBank/DDBJ whole genome shotgun (WGS) entry which is preliminary data.</text>
</comment>
<reference evidence="5 6" key="1">
    <citation type="submission" date="2019-07" db="EMBL/GenBank/DDBJ databases">
        <title>The draft genome sequence of Aquimarina algiphila M91.</title>
        <authorList>
            <person name="Meng X."/>
        </authorList>
    </citation>
    <scope>NUCLEOTIDE SEQUENCE [LARGE SCALE GENOMIC DNA]</scope>
    <source>
        <strain evidence="5 6">M91</strain>
    </source>
</reference>
<dbReference type="RefSeq" id="WP_143918648.1">
    <property type="nucleotide sequence ID" value="NZ_CANMIK010000058.1"/>
</dbReference>
<dbReference type="Gene3D" id="2.60.40.10">
    <property type="entry name" value="Immunoglobulins"/>
    <property type="match status" value="2"/>
</dbReference>
<dbReference type="SUPFAM" id="SSF49299">
    <property type="entry name" value="PKD domain"/>
    <property type="match status" value="2"/>
</dbReference>
<dbReference type="OrthoDB" id="9770043at2"/>
<keyword evidence="6" id="KW-1185">Reference proteome</keyword>
<name>A0A554VC26_9FLAO</name>
<dbReference type="Proteomes" id="UP000318833">
    <property type="component" value="Unassembled WGS sequence"/>
</dbReference>
<dbReference type="InterPro" id="IPR026444">
    <property type="entry name" value="Secre_tail"/>
</dbReference>
<dbReference type="InterPro" id="IPR000601">
    <property type="entry name" value="PKD_dom"/>
</dbReference>
<accession>A0A554VC26</accession>
<protein>
    <submittedName>
        <fullName evidence="5">PKD domain-containing protein</fullName>
    </submittedName>
</protein>
<evidence type="ECO:0000256" key="1">
    <source>
        <dbReference type="ARBA" id="ARBA00022729"/>
    </source>
</evidence>
<evidence type="ECO:0000256" key="2">
    <source>
        <dbReference type="SAM" id="MobiDB-lite"/>
    </source>
</evidence>
<dbReference type="InterPro" id="IPR022409">
    <property type="entry name" value="PKD/Chitinase_dom"/>
</dbReference>
<dbReference type="InterPro" id="IPR051024">
    <property type="entry name" value="GlcNAc_Chitin_IntDeg"/>
</dbReference>